<organism evidence="2 3">
    <name type="scientific">Planoprotostelium fungivorum</name>
    <dbReference type="NCBI Taxonomy" id="1890364"/>
    <lineage>
        <taxon>Eukaryota</taxon>
        <taxon>Amoebozoa</taxon>
        <taxon>Evosea</taxon>
        <taxon>Variosea</taxon>
        <taxon>Cavosteliida</taxon>
        <taxon>Cavosteliaceae</taxon>
        <taxon>Planoprotostelium</taxon>
    </lineage>
</organism>
<comment type="caution">
    <text evidence="2">The sequence shown here is derived from an EMBL/GenBank/DDBJ whole genome shotgun (WGS) entry which is preliminary data.</text>
</comment>
<name>A0A2P6N1W0_9EUKA</name>
<evidence type="ECO:0000313" key="2">
    <source>
        <dbReference type="EMBL" id="PRP77921.1"/>
    </source>
</evidence>
<dbReference type="GO" id="GO:0004386">
    <property type="term" value="F:helicase activity"/>
    <property type="evidence" value="ECO:0007669"/>
    <property type="project" value="UniProtKB-KW"/>
</dbReference>
<reference evidence="2 3" key="1">
    <citation type="journal article" date="2018" name="Genome Biol. Evol.">
        <title>Multiple Roots of Fruiting Body Formation in Amoebozoa.</title>
        <authorList>
            <person name="Hillmann F."/>
            <person name="Forbes G."/>
            <person name="Novohradska S."/>
            <person name="Ferling I."/>
            <person name="Riege K."/>
            <person name="Groth M."/>
            <person name="Westermann M."/>
            <person name="Marz M."/>
            <person name="Spaller T."/>
            <person name="Winckler T."/>
            <person name="Schaap P."/>
            <person name="Glockner G."/>
        </authorList>
    </citation>
    <scope>NUCLEOTIDE SEQUENCE [LARGE SCALE GENOMIC DNA]</scope>
    <source>
        <strain evidence="2 3">Jena</strain>
    </source>
</reference>
<dbReference type="Proteomes" id="UP000241769">
    <property type="component" value="Unassembled WGS sequence"/>
</dbReference>
<keyword evidence="2" id="KW-0067">ATP-binding</keyword>
<dbReference type="InParanoid" id="A0A2P6N1W0"/>
<keyword evidence="2" id="KW-0547">Nucleotide-binding</keyword>
<dbReference type="AlphaFoldDB" id="A0A2P6N1W0"/>
<feature type="compositionally biased region" description="Acidic residues" evidence="1">
    <location>
        <begin position="99"/>
        <end position="134"/>
    </location>
</feature>
<keyword evidence="2" id="KW-0347">Helicase</keyword>
<sequence>MRTCELASLLVYGLCGNPYYCFRATEKSLSRRITNLMLAFHFSVRPIVHPHIPIQPSGQHLEDEETALARAELEHERYRESIRRKKAPKPLGCLHIPSESEEEEDGEEDGVEELQEEEEEEEIEEGSVDMDDGREDGSFVSGDSILQGDGLSRNVRSNRNVCPVDFSSSFQLAMELTMDESDMSMSQ</sequence>
<gene>
    <name evidence="2" type="ORF">PROFUN_08455</name>
</gene>
<protein>
    <submittedName>
        <fullName evidence="2">Putative ATP-dependent RNA helicase DDX27</fullName>
    </submittedName>
</protein>
<keyword evidence="2" id="KW-0378">Hydrolase</keyword>
<proteinExistence type="predicted"/>
<feature type="region of interest" description="Disordered" evidence="1">
    <location>
        <begin position="89"/>
        <end position="158"/>
    </location>
</feature>
<evidence type="ECO:0000313" key="3">
    <source>
        <dbReference type="Proteomes" id="UP000241769"/>
    </source>
</evidence>
<evidence type="ECO:0000256" key="1">
    <source>
        <dbReference type="SAM" id="MobiDB-lite"/>
    </source>
</evidence>
<keyword evidence="3" id="KW-1185">Reference proteome</keyword>
<dbReference type="EMBL" id="MDYQ01000250">
    <property type="protein sequence ID" value="PRP77921.1"/>
    <property type="molecule type" value="Genomic_DNA"/>
</dbReference>
<accession>A0A2P6N1W0</accession>